<name>A0ACB7ZKI7_9ERIC</name>
<dbReference type="Proteomes" id="UP000828048">
    <property type="component" value="Chromosome 9"/>
</dbReference>
<evidence type="ECO:0000313" key="2">
    <source>
        <dbReference type="Proteomes" id="UP000828048"/>
    </source>
</evidence>
<keyword evidence="2" id="KW-1185">Reference proteome</keyword>
<comment type="caution">
    <text evidence="1">The sequence shown here is derived from an EMBL/GenBank/DDBJ whole genome shotgun (WGS) entry which is preliminary data.</text>
</comment>
<protein>
    <submittedName>
        <fullName evidence="1">Uncharacterized protein</fullName>
    </submittedName>
</protein>
<dbReference type="EMBL" id="CM037159">
    <property type="protein sequence ID" value="KAH7866104.1"/>
    <property type="molecule type" value="Genomic_DNA"/>
</dbReference>
<reference evidence="1 2" key="1">
    <citation type="journal article" date="2021" name="Hortic Res">
        <title>High-quality reference genome and annotation aids understanding of berry development for evergreen blueberry (Vaccinium darrowii).</title>
        <authorList>
            <person name="Yu J."/>
            <person name="Hulse-Kemp A.M."/>
            <person name="Babiker E."/>
            <person name="Staton M."/>
        </authorList>
    </citation>
    <scope>NUCLEOTIDE SEQUENCE [LARGE SCALE GENOMIC DNA]</scope>
    <source>
        <strain evidence="2">cv. NJ 8807/NJ 8810</strain>
        <tissue evidence="1">Young leaf</tissue>
    </source>
</reference>
<gene>
    <name evidence="1" type="ORF">Vadar_015632</name>
</gene>
<organism evidence="1 2">
    <name type="scientific">Vaccinium darrowii</name>
    <dbReference type="NCBI Taxonomy" id="229202"/>
    <lineage>
        <taxon>Eukaryota</taxon>
        <taxon>Viridiplantae</taxon>
        <taxon>Streptophyta</taxon>
        <taxon>Embryophyta</taxon>
        <taxon>Tracheophyta</taxon>
        <taxon>Spermatophyta</taxon>
        <taxon>Magnoliopsida</taxon>
        <taxon>eudicotyledons</taxon>
        <taxon>Gunneridae</taxon>
        <taxon>Pentapetalae</taxon>
        <taxon>asterids</taxon>
        <taxon>Ericales</taxon>
        <taxon>Ericaceae</taxon>
        <taxon>Vaccinioideae</taxon>
        <taxon>Vaccinieae</taxon>
        <taxon>Vaccinium</taxon>
    </lineage>
</organism>
<sequence>MALVSLVMRKGHASAIPLAYLRWINAWMLATLIILMTICSSSQGQSIQSNATVSTDGSGQFTTIQAAIDAAPNMSVTKYYIWIRAGRYMENILVGNKKHNIVLIGDGMDRTVISGNRSNTTGFSTYETATVGIKGQGFAALNITFENTAGPYGNQAVAGWLPWEGRSPDKLDEVIYAEYDNKGPGANTKGRVPWAREINSSSEAAEFTVKNFINGSGTFFEKTTEYVVKHV</sequence>
<accession>A0ACB7ZKI7</accession>
<proteinExistence type="predicted"/>
<evidence type="ECO:0000313" key="1">
    <source>
        <dbReference type="EMBL" id="KAH7866104.1"/>
    </source>
</evidence>